<dbReference type="EMBL" id="CAJVPY010001640">
    <property type="protein sequence ID" value="CAG8530535.1"/>
    <property type="molecule type" value="Genomic_DNA"/>
</dbReference>
<gene>
    <name evidence="1" type="ORF">DERYTH_LOCUS4321</name>
</gene>
<keyword evidence="2" id="KW-1185">Reference proteome</keyword>
<name>A0A9N9AGY4_9GLOM</name>
<dbReference type="AlphaFoldDB" id="A0A9N9AGY4"/>
<evidence type="ECO:0000313" key="2">
    <source>
        <dbReference type="Proteomes" id="UP000789405"/>
    </source>
</evidence>
<proteinExistence type="predicted"/>
<comment type="caution">
    <text evidence="1">The sequence shown here is derived from an EMBL/GenBank/DDBJ whole genome shotgun (WGS) entry which is preliminary data.</text>
</comment>
<evidence type="ECO:0000313" key="1">
    <source>
        <dbReference type="EMBL" id="CAG8530535.1"/>
    </source>
</evidence>
<accession>A0A9N9AGY4</accession>
<reference evidence="1" key="1">
    <citation type="submission" date="2021-06" db="EMBL/GenBank/DDBJ databases">
        <authorList>
            <person name="Kallberg Y."/>
            <person name="Tangrot J."/>
            <person name="Rosling A."/>
        </authorList>
    </citation>
    <scope>NUCLEOTIDE SEQUENCE</scope>
    <source>
        <strain evidence="1">MA453B</strain>
    </source>
</reference>
<organism evidence="1 2">
    <name type="scientific">Dentiscutata erythropus</name>
    <dbReference type="NCBI Taxonomy" id="1348616"/>
    <lineage>
        <taxon>Eukaryota</taxon>
        <taxon>Fungi</taxon>
        <taxon>Fungi incertae sedis</taxon>
        <taxon>Mucoromycota</taxon>
        <taxon>Glomeromycotina</taxon>
        <taxon>Glomeromycetes</taxon>
        <taxon>Diversisporales</taxon>
        <taxon>Gigasporaceae</taxon>
        <taxon>Dentiscutata</taxon>
    </lineage>
</organism>
<sequence length="202" mass="23500">MDHPSSRKLKVNLLQVSDLEDFKDVLKEKIQMLKNVEPDDIVFLNYDYCNILILPNTLLKPLADNIMDLKIQIKRKKVFRNWTLKEVGSEIYKNTFNSIDSIQKLNLEEFSELNSSFNKEKIEYFIKQLKDKAFAFNNKISSNKAISELDGSQGYGNLDYKVVIQDVPVLINKAKKQNIEKRVAQNLAQIDILKDQDEQDNN</sequence>
<dbReference type="Proteomes" id="UP000789405">
    <property type="component" value="Unassembled WGS sequence"/>
</dbReference>
<dbReference type="OrthoDB" id="2367745at2759"/>
<protein>
    <submittedName>
        <fullName evidence="1">5408_t:CDS:1</fullName>
    </submittedName>
</protein>